<accession>A0AA86UBK2</accession>
<reference evidence="2 3" key="2">
    <citation type="submission" date="2024-07" db="EMBL/GenBank/DDBJ databases">
        <authorList>
            <person name="Akdeniz Z."/>
        </authorList>
    </citation>
    <scope>NUCLEOTIDE SEQUENCE [LARGE SCALE GENOMIC DNA]</scope>
</reference>
<proteinExistence type="predicted"/>
<protein>
    <submittedName>
        <fullName evidence="2">Hypothetical_protein</fullName>
    </submittedName>
</protein>
<dbReference type="Proteomes" id="UP001642409">
    <property type="component" value="Unassembled WGS sequence"/>
</dbReference>
<comment type="caution">
    <text evidence="1">The sequence shown here is derived from an EMBL/GenBank/DDBJ whole genome shotgun (WGS) entry which is preliminary data.</text>
</comment>
<organism evidence="1">
    <name type="scientific">Hexamita inflata</name>
    <dbReference type="NCBI Taxonomy" id="28002"/>
    <lineage>
        <taxon>Eukaryota</taxon>
        <taxon>Metamonada</taxon>
        <taxon>Diplomonadida</taxon>
        <taxon>Hexamitidae</taxon>
        <taxon>Hexamitinae</taxon>
        <taxon>Hexamita</taxon>
    </lineage>
</organism>
<reference evidence="1" key="1">
    <citation type="submission" date="2023-06" db="EMBL/GenBank/DDBJ databases">
        <authorList>
            <person name="Kurt Z."/>
        </authorList>
    </citation>
    <scope>NUCLEOTIDE SEQUENCE</scope>
</reference>
<dbReference type="EMBL" id="CAXDID020000302">
    <property type="protein sequence ID" value="CAL6073694.1"/>
    <property type="molecule type" value="Genomic_DNA"/>
</dbReference>
<keyword evidence="3" id="KW-1185">Reference proteome</keyword>
<sequence>MITLGFIIEITFFTCSQHNQQFGFGIFTFLSGTIQEQAGFLTTRDLQANIQTLASKNCLNPLQILGNLLFLVLILSSSRIFSPLAWRYSFHKKFCKLCSYTLFRAKQTTVLVMAAQGQARNSILICLITSYLSLQEKFQHFLFTTFTGWVLFQVIGAAGDSG</sequence>
<name>A0AA86UBK2_9EUKA</name>
<gene>
    <name evidence="1" type="ORF">HINF_LOCUS32432</name>
    <name evidence="2" type="ORF">HINF_LOCUS56226</name>
</gene>
<evidence type="ECO:0000313" key="1">
    <source>
        <dbReference type="EMBL" id="CAI9944787.1"/>
    </source>
</evidence>
<evidence type="ECO:0000313" key="2">
    <source>
        <dbReference type="EMBL" id="CAL6073694.1"/>
    </source>
</evidence>
<dbReference type="EMBL" id="CATOUU010000733">
    <property type="protein sequence ID" value="CAI9944787.1"/>
    <property type="molecule type" value="Genomic_DNA"/>
</dbReference>
<evidence type="ECO:0000313" key="3">
    <source>
        <dbReference type="Proteomes" id="UP001642409"/>
    </source>
</evidence>
<dbReference type="AlphaFoldDB" id="A0AA86UBK2"/>